<accession>F5YPN1</accession>
<dbReference type="PANTHER" id="PTHR47618:SF1">
    <property type="entry name" value="BIFUNCTIONAL OLIGORIBONUCLEASE AND PAP PHOSPHATASE NRNA"/>
    <property type="match status" value="1"/>
</dbReference>
<dbReference type="KEGG" id="tpi:TREPR_3811"/>
<dbReference type="SUPFAM" id="SSF64182">
    <property type="entry name" value="DHH phosphoesterases"/>
    <property type="match status" value="1"/>
</dbReference>
<dbReference type="RefSeq" id="WP_015706524.1">
    <property type="nucleotide sequence ID" value="NC_015578.1"/>
</dbReference>
<dbReference type="AlphaFoldDB" id="F5YPN1"/>
<keyword evidence="4" id="KW-1185">Reference proteome</keyword>
<dbReference type="InterPro" id="IPR051319">
    <property type="entry name" value="Oligoribo/pAp-PDE_c-di-AMP_PDE"/>
</dbReference>
<organism evidence="3 4">
    <name type="scientific">Treponema primitia (strain ATCC BAA-887 / DSM 12427 / ZAS-2)</name>
    <dbReference type="NCBI Taxonomy" id="545694"/>
    <lineage>
        <taxon>Bacteria</taxon>
        <taxon>Pseudomonadati</taxon>
        <taxon>Spirochaetota</taxon>
        <taxon>Spirochaetia</taxon>
        <taxon>Spirochaetales</taxon>
        <taxon>Treponemataceae</taxon>
        <taxon>Treponema</taxon>
    </lineage>
</organism>
<dbReference type="Proteomes" id="UP000009223">
    <property type="component" value="Chromosome"/>
</dbReference>
<dbReference type="Gene3D" id="3.90.1640.10">
    <property type="entry name" value="inorganic pyrophosphatase (n-terminal core)"/>
    <property type="match status" value="1"/>
</dbReference>
<dbReference type="EMBL" id="CP001843">
    <property type="protein sequence ID" value="AEF84741.1"/>
    <property type="molecule type" value="Genomic_DNA"/>
</dbReference>
<dbReference type="Gene3D" id="3.10.310.30">
    <property type="match status" value="1"/>
</dbReference>
<dbReference type="GO" id="GO:0003676">
    <property type="term" value="F:nucleic acid binding"/>
    <property type="evidence" value="ECO:0007669"/>
    <property type="project" value="InterPro"/>
</dbReference>
<dbReference type="InterPro" id="IPR003156">
    <property type="entry name" value="DHHA1_dom"/>
</dbReference>
<dbReference type="eggNOG" id="COG0618">
    <property type="taxonomic scope" value="Bacteria"/>
</dbReference>
<protein>
    <submittedName>
        <fullName evidence="3">DHH superfamily protein, subfamily 1</fullName>
    </submittedName>
</protein>
<evidence type="ECO:0000313" key="3">
    <source>
        <dbReference type="EMBL" id="AEF84741.1"/>
    </source>
</evidence>
<evidence type="ECO:0000259" key="1">
    <source>
        <dbReference type="Pfam" id="PF01368"/>
    </source>
</evidence>
<proteinExistence type="predicted"/>
<evidence type="ECO:0000259" key="2">
    <source>
        <dbReference type="Pfam" id="PF02272"/>
    </source>
</evidence>
<dbReference type="STRING" id="545694.TREPR_3811"/>
<dbReference type="Pfam" id="PF01368">
    <property type="entry name" value="DHH"/>
    <property type="match status" value="1"/>
</dbReference>
<dbReference type="HOGENOM" id="CLU_039720_0_0_12"/>
<feature type="domain" description="DHHA1" evidence="2">
    <location>
        <begin position="236"/>
        <end position="322"/>
    </location>
</feature>
<dbReference type="Pfam" id="PF02272">
    <property type="entry name" value="DHHA1"/>
    <property type="match status" value="1"/>
</dbReference>
<dbReference type="InterPro" id="IPR001667">
    <property type="entry name" value="DDH_dom"/>
</dbReference>
<feature type="domain" description="DDH" evidence="1">
    <location>
        <begin position="18"/>
        <end position="157"/>
    </location>
</feature>
<dbReference type="PANTHER" id="PTHR47618">
    <property type="entry name" value="BIFUNCTIONAL OLIGORIBONUCLEASE AND PAP PHOSPHATASE NRNA"/>
    <property type="match status" value="1"/>
</dbReference>
<gene>
    <name evidence="3" type="ordered locus">TREPR_3811</name>
</gene>
<dbReference type="InterPro" id="IPR038763">
    <property type="entry name" value="DHH_sf"/>
</dbReference>
<evidence type="ECO:0000313" key="4">
    <source>
        <dbReference type="Proteomes" id="UP000009223"/>
    </source>
</evidence>
<name>F5YPN1_TREPZ</name>
<reference evidence="3 4" key="2">
    <citation type="journal article" date="2011" name="ISME J.">
        <title>RNA-seq reveals cooperative metabolic interactions between two termite-gut spirochete species in co-culture.</title>
        <authorList>
            <person name="Rosenthal A.Z."/>
            <person name="Matson E.G."/>
            <person name="Eldar A."/>
            <person name="Leadbetter J.R."/>
        </authorList>
    </citation>
    <scope>NUCLEOTIDE SEQUENCE [LARGE SCALE GENOMIC DNA]</scope>
    <source>
        <strain evidence="4">ATCC BAA-887 / DSM 12427 / ZAS-2</strain>
    </source>
</reference>
<reference evidence="4" key="1">
    <citation type="submission" date="2009-12" db="EMBL/GenBank/DDBJ databases">
        <title>Complete sequence of Treponema primitia strain ZAS-2.</title>
        <authorList>
            <person name="Tetu S.G."/>
            <person name="Matson E."/>
            <person name="Ren Q."/>
            <person name="Seshadri R."/>
            <person name="Elbourne L."/>
            <person name="Hassan K.A."/>
            <person name="Durkin A."/>
            <person name="Radune D."/>
            <person name="Mohamoud Y."/>
            <person name="Shay R."/>
            <person name="Jin S."/>
            <person name="Zhang X."/>
            <person name="Lucey K."/>
            <person name="Ballor N.R."/>
            <person name="Ottesen E."/>
            <person name="Rosenthal R."/>
            <person name="Allen A."/>
            <person name="Leadbetter J.R."/>
            <person name="Paulsen I.T."/>
        </authorList>
    </citation>
    <scope>NUCLEOTIDE SEQUENCE [LARGE SCALE GENOMIC DNA]</scope>
    <source>
        <strain evidence="4">ATCC BAA-887 / DSM 12427 / ZAS-2</strain>
    </source>
</reference>
<sequence>MKTPIPQALLEFIQENSKFLIAGHREPDGDCVGSQLALGSVLERLGKEVIPCSAGPFKRGEIKGYEPRFSSGPTDAERSGAAVIILDCSSPERTGDLAPFLKGLPTATIDHHRTGETHEFLSYLDPSAPSTTFLVLELIEALGLSPTKEEAELLFFGLCTDTGFFRHVDDQGAETFRCASRLIDAGANPKRVFQAMNGGKTLDSRILMGTILAHAESYFGGKLLFCTETLEDTQRYGLEGRDSDSLYQLLQAVEGVEAIVIIRQESPDNCTVGFRSRDAVDVAAIAAGFGGGGHKNAAGLSVGGVIEELRPQILQAFQKVFNQNP</sequence>